<dbReference type="AlphaFoldDB" id="A0A1S8SSR5"/>
<dbReference type="Gene3D" id="2.60.120.260">
    <property type="entry name" value="Galactose-binding domain-like"/>
    <property type="match status" value="1"/>
</dbReference>
<organism evidence="4 5">
    <name type="scientific">Clostridium beijerinckii</name>
    <name type="common">Clostridium MP</name>
    <dbReference type="NCBI Taxonomy" id="1520"/>
    <lineage>
        <taxon>Bacteria</taxon>
        <taxon>Bacillati</taxon>
        <taxon>Bacillota</taxon>
        <taxon>Clostridia</taxon>
        <taxon>Eubacteriales</taxon>
        <taxon>Clostridiaceae</taxon>
        <taxon>Clostridium</taxon>
    </lineage>
</organism>
<dbReference type="Gene3D" id="2.60.40.1080">
    <property type="match status" value="1"/>
</dbReference>
<accession>A0A1S8SSR5</accession>
<dbReference type="InterPro" id="IPR008964">
    <property type="entry name" value="Invasin/intimin_cell_adhesion"/>
</dbReference>
<comment type="caution">
    <text evidence="4">The sequence shown here is derived from an EMBL/GenBank/DDBJ whole genome shotgun (WGS) entry which is preliminary data.</text>
</comment>
<protein>
    <submittedName>
        <fullName evidence="3">Ig domain-containing protein</fullName>
    </submittedName>
    <submittedName>
        <fullName evidence="4">Uncharacterized protein YjdB</fullName>
    </submittedName>
</protein>
<dbReference type="Pfam" id="PF02368">
    <property type="entry name" value="Big_2"/>
    <property type="match status" value="1"/>
</dbReference>
<evidence type="ECO:0000259" key="2">
    <source>
        <dbReference type="SMART" id="SM00635"/>
    </source>
</evidence>
<sequence length="356" mass="39750">MKNYFKKFSIMFVMSLILMLGSVTTAFAAPTDGFEIGTTNLNNTDENSAKIGDQLTEPEKGWKRYDDTNSKITYSLISLYTTKTQGHYNLSMQRIPVGNTIKFNFTGDKLIIITLARPDSKGFEVYIDNKDVGKITDNFSSTPGRFQNVSFVKTDLDYKEHYVCIKGVEDSGGIYFDAIDIDRNGELKSYNENISSISLNKSTDNLQVGQTDNLVATTTPAGAQVIWKSSDESIATVDSTGKVTAVEEGTCIITATINDGSNLSDFCTINVTKKDTTEPNEPDNSKAILIINLTDGETKVFDVSYSEVSKFKQWYNTKSEFENKLTYEFNKTVNSSISVEEDVVHDQITSYEIRKY</sequence>
<evidence type="ECO:0000313" key="3">
    <source>
        <dbReference type="EMBL" id="MBF7812262.1"/>
    </source>
</evidence>
<dbReference type="SMART" id="SM00635">
    <property type="entry name" value="BID_2"/>
    <property type="match status" value="1"/>
</dbReference>
<dbReference type="Proteomes" id="UP000631418">
    <property type="component" value="Unassembled WGS sequence"/>
</dbReference>
<evidence type="ECO:0000313" key="4">
    <source>
        <dbReference type="EMBL" id="NSB15893.1"/>
    </source>
</evidence>
<feature type="domain" description="BIG2" evidence="2">
    <location>
        <begin position="193"/>
        <end position="267"/>
    </location>
</feature>
<keyword evidence="1" id="KW-0732">Signal</keyword>
<reference evidence="3" key="2">
    <citation type="submission" date="2020-11" db="EMBL/GenBank/DDBJ databases">
        <authorList>
            <person name="Thieme N."/>
            <person name="Liebl W."/>
            <person name="Zverlov V."/>
        </authorList>
    </citation>
    <scope>NUCLEOTIDE SEQUENCE</scope>
    <source>
        <strain evidence="3">NT08</strain>
    </source>
</reference>
<dbReference type="EMBL" id="JADOEF010000004">
    <property type="protein sequence ID" value="MBF7812262.1"/>
    <property type="molecule type" value="Genomic_DNA"/>
</dbReference>
<dbReference type="RefSeq" id="WP_011968989.1">
    <property type="nucleotide sequence ID" value="NZ_CP073279.1"/>
</dbReference>
<name>A0A1S8SSR5_CLOBE</name>
<dbReference type="SUPFAM" id="SSF49373">
    <property type="entry name" value="Invasin/intimin cell-adhesion fragments"/>
    <property type="match status" value="1"/>
</dbReference>
<dbReference type="InterPro" id="IPR003343">
    <property type="entry name" value="Big_2"/>
</dbReference>
<feature type="signal peptide" evidence="1">
    <location>
        <begin position="1"/>
        <end position="28"/>
    </location>
</feature>
<dbReference type="Proteomes" id="UP000822184">
    <property type="component" value="Unassembled WGS sequence"/>
</dbReference>
<feature type="chain" id="PRO_5014274797" evidence="1">
    <location>
        <begin position="29"/>
        <end position="356"/>
    </location>
</feature>
<evidence type="ECO:0000256" key="1">
    <source>
        <dbReference type="SAM" id="SignalP"/>
    </source>
</evidence>
<evidence type="ECO:0000313" key="5">
    <source>
        <dbReference type="Proteomes" id="UP000822184"/>
    </source>
</evidence>
<reference evidence="4" key="1">
    <citation type="submission" date="2020-06" db="EMBL/GenBank/DDBJ databases">
        <title>Genomic insights into acetone-butanol-ethanol (ABE) fermentation by sequencing solventogenic clostridia strains.</title>
        <authorList>
            <person name="Brown S."/>
        </authorList>
    </citation>
    <scope>NUCLEOTIDE SEQUENCE</scope>
    <source>
        <strain evidence="4">DJ123</strain>
    </source>
</reference>
<proteinExistence type="predicted"/>
<gene>
    <name evidence="4" type="ORF">BCD95_004152</name>
    <name evidence="3" type="ORF">IS491_27110</name>
</gene>
<dbReference type="EMBL" id="JABTDW010000001">
    <property type="protein sequence ID" value="NSB15893.1"/>
    <property type="molecule type" value="Genomic_DNA"/>
</dbReference>
<dbReference type="OMA" id="QCTINVI"/>